<dbReference type="InterPro" id="IPR027417">
    <property type="entry name" value="P-loop_NTPase"/>
</dbReference>
<evidence type="ECO:0000256" key="1">
    <source>
        <dbReference type="ARBA" id="ARBA00022679"/>
    </source>
</evidence>
<dbReference type="SUPFAM" id="SSF52540">
    <property type="entry name" value="P-loop containing nucleoside triphosphate hydrolases"/>
    <property type="match status" value="1"/>
</dbReference>
<name>A0A9X7Z8X1_9BACL</name>
<organism evidence="2 3">
    <name type="scientific">Alicyclobacillus mengziensis</name>
    <dbReference type="NCBI Taxonomy" id="2931921"/>
    <lineage>
        <taxon>Bacteria</taxon>
        <taxon>Bacillati</taxon>
        <taxon>Bacillota</taxon>
        <taxon>Bacilli</taxon>
        <taxon>Bacillales</taxon>
        <taxon>Alicyclobacillaceae</taxon>
        <taxon>Alicyclobacillus</taxon>
    </lineage>
</organism>
<accession>A0A9X7Z8X1</accession>
<dbReference type="Proteomes" id="UP000663505">
    <property type="component" value="Chromosome"/>
</dbReference>
<dbReference type="AlphaFoldDB" id="A0A9X7Z8X1"/>
<dbReference type="PANTHER" id="PTHR10605">
    <property type="entry name" value="HEPARAN SULFATE SULFOTRANSFERASE"/>
    <property type="match status" value="1"/>
</dbReference>
<keyword evidence="3" id="KW-1185">Reference proteome</keyword>
<sequence>MVKNLLPNFFIAGAAKCGTSSLDRYLGQHPQIFIPPKKEAHYYSIPSFPNQFKGPGDDGMNLYTIREKEAYYELFSGAEGYQAVGESSVFYLYYPGTAERIHRENPDAKIIVLLRNPVDRAFSAYMHLVRDERESLSFEHGLEQEEKRKHMDFEPMWLYKELGLYSNQVRHYFEVFGSNQVKVILFEEFIRDTEAMVAEVLDFLGVAPEFRVDTSLQLNESGKPKSRWVYNFISKPNPLKELVKPLVPNGIRERLGIKAKSMVLEKVAMKPETRTQLQAYFAEDIAKLECLLDRDLSVWQKRSNAG</sequence>
<reference evidence="2 3" key="1">
    <citation type="submission" date="2021-02" db="EMBL/GenBank/DDBJ databases">
        <title>Alicyclobacillus curvatus sp. nov. and Alicyclobacillus mengziensis sp. nov., two acidophilic bacteria isolated from acid mine drainage.</title>
        <authorList>
            <person name="Huang Y."/>
        </authorList>
    </citation>
    <scope>NUCLEOTIDE SEQUENCE [LARGE SCALE GENOMIC DNA]</scope>
    <source>
        <strain evidence="2 3">S30H14</strain>
    </source>
</reference>
<dbReference type="Pfam" id="PF13469">
    <property type="entry name" value="Sulfotransfer_3"/>
    <property type="match status" value="1"/>
</dbReference>
<keyword evidence="1" id="KW-0808">Transferase</keyword>
<evidence type="ECO:0000313" key="3">
    <source>
        <dbReference type="Proteomes" id="UP000663505"/>
    </source>
</evidence>
<dbReference type="RefSeq" id="WP_206658170.1">
    <property type="nucleotide sequence ID" value="NZ_CP071182.1"/>
</dbReference>
<dbReference type="GO" id="GO:0008146">
    <property type="term" value="F:sulfotransferase activity"/>
    <property type="evidence" value="ECO:0007669"/>
    <property type="project" value="InterPro"/>
</dbReference>
<dbReference type="InterPro" id="IPR037359">
    <property type="entry name" value="NST/OST"/>
</dbReference>
<dbReference type="Gene3D" id="3.40.50.300">
    <property type="entry name" value="P-loop containing nucleotide triphosphate hydrolases"/>
    <property type="match status" value="1"/>
</dbReference>
<dbReference type="PANTHER" id="PTHR10605:SF56">
    <property type="entry name" value="BIFUNCTIONAL HEPARAN SULFATE N-DEACETYLASE_N-SULFOTRANSFERASE"/>
    <property type="match status" value="1"/>
</dbReference>
<gene>
    <name evidence="2" type="ORF">JZ786_07885</name>
</gene>
<evidence type="ECO:0000313" key="2">
    <source>
        <dbReference type="EMBL" id="QSO48858.1"/>
    </source>
</evidence>
<protein>
    <submittedName>
        <fullName evidence="2">Sulfotransferase</fullName>
    </submittedName>
</protein>
<dbReference type="KEGG" id="afx:JZ786_07885"/>
<dbReference type="EMBL" id="CP071182">
    <property type="protein sequence ID" value="QSO48858.1"/>
    <property type="molecule type" value="Genomic_DNA"/>
</dbReference>
<proteinExistence type="predicted"/>